<dbReference type="eggNOG" id="ENOG502QYXP">
    <property type="taxonomic scope" value="Eukaryota"/>
</dbReference>
<dbReference type="AlphaFoldDB" id="F0VDX7"/>
<feature type="region of interest" description="Disordered" evidence="1">
    <location>
        <begin position="326"/>
        <end position="414"/>
    </location>
</feature>
<proteinExistence type="predicted"/>
<feature type="compositionally biased region" description="Low complexity" evidence="1">
    <location>
        <begin position="186"/>
        <end position="199"/>
    </location>
</feature>
<protein>
    <submittedName>
        <fullName evidence="3">K channel tetramerisation domain-containing protein, putative</fullName>
    </submittedName>
    <submittedName>
        <fullName evidence="2">K+ channel tetramerisation domain-containing protein</fullName>
    </submittedName>
</protein>
<feature type="compositionally biased region" description="Basic and acidic residues" evidence="1">
    <location>
        <begin position="659"/>
        <end position="676"/>
    </location>
</feature>
<dbReference type="OMA" id="QMYLHTD"/>
<feature type="compositionally biased region" description="Basic and acidic residues" evidence="1">
    <location>
        <begin position="267"/>
        <end position="291"/>
    </location>
</feature>
<feature type="compositionally biased region" description="Basic and acidic residues" evidence="1">
    <location>
        <begin position="92"/>
        <end position="111"/>
    </location>
</feature>
<feature type="compositionally biased region" description="Basic and acidic residues" evidence="1">
    <location>
        <begin position="818"/>
        <end position="838"/>
    </location>
</feature>
<dbReference type="EMBL" id="FR823387">
    <property type="protein sequence ID" value="CBZ51920.1"/>
    <property type="molecule type" value="Genomic_DNA"/>
</dbReference>
<dbReference type="EMBL" id="LN714480">
    <property type="protein sequence ID" value="CEL65882.1"/>
    <property type="molecule type" value="Genomic_DNA"/>
</dbReference>
<evidence type="ECO:0000313" key="4">
    <source>
        <dbReference type="Proteomes" id="UP000007494"/>
    </source>
</evidence>
<feature type="compositionally biased region" description="Basic and acidic residues" evidence="1">
    <location>
        <begin position="940"/>
        <end position="955"/>
    </location>
</feature>
<feature type="region of interest" description="Disordered" evidence="1">
    <location>
        <begin position="735"/>
        <end position="775"/>
    </location>
</feature>
<feature type="region of interest" description="Disordered" evidence="1">
    <location>
        <begin position="146"/>
        <end position="291"/>
    </location>
</feature>
<feature type="region of interest" description="Disordered" evidence="1">
    <location>
        <begin position="1"/>
        <end position="24"/>
    </location>
</feature>
<feature type="compositionally biased region" description="Basic and acidic residues" evidence="1">
    <location>
        <begin position="875"/>
        <end position="896"/>
    </location>
</feature>
<feature type="compositionally biased region" description="Basic and acidic residues" evidence="1">
    <location>
        <begin position="61"/>
        <end position="71"/>
    </location>
</feature>
<reference evidence="4" key="3">
    <citation type="journal article" date="2012" name="PLoS Pathog.">
        <title>Comparative genomics of the apicomplexan parasites Toxoplasma gondii and Neospora caninum: Coccidia differing in host range and transmission strategy.</title>
        <authorList>
            <person name="Reid A.J."/>
            <person name="Vermont S.J."/>
            <person name="Cotton J.A."/>
            <person name="Harris D."/>
            <person name="Hill-Cawthorne G.A."/>
            <person name="Konen-Waisman S."/>
            <person name="Latham S.M."/>
            <person name="Mourier T."/>
            <person name="Norton R."/>
            <person name="Quail M.A."/>
            <person name="Sanders M."/>
            <person name="Shanmugam D."/>
            <person name="Sohal A."/>
            <person name="Wasmuth J.D."/>
            <person name="Brunk B."/>
            <person name="Grigg M.E."/>
            <person name="Howard J.C."/>
            <person name="Parkinson J."/>
            <person name="Roos D.S."/>
            <person name="Trees A.J."/>
            <person name="Berriman M."/>
            <person name="Pain A."/>
            <person name="Wastling J.M."/>
        </authorList>
    </citation>
    <scope>NUCLEOTIDE SEQUENCE [LARGE SCALE GENOMIC DNA]</scope>
    <source>
        <strain evidence="4">Liverpool</strain>
    </source>
</reference>
<feature type="region of interest" description="Disordered" evidence="1">
    <location>
        <begin position="659"/>
        <end position="691"/>
    </location>
</feature>
<feature type="compositionally biased region" description="Low complexity" evidence="1">
    <location>
        <begin position="455"/>
        <end position="471"/>
    </location>
</feature>
<feature type="compositionally biased region" description="Basic and acidic residues" evidence="1">
    <location>
        <begin position="850"/>
        <end position="865"/>
    </location>
</feature>
<feature type="compositionally biased region" description="Basic and acidic residues" evidence="1">
    <location>
        <begin position="924"/>
        <end position="933"/>
    </location>
</feature>
<feature type="region of interest" description="Disordered" evidence="1">
    <location>
        <begin position="44"/>
        <end position="120"/>
    </location>
</feature>
<evidence type="ECO:0000313" key="3">
    <source>
        <dbReference type="EMBL" id="CEL65882.1"/>
    </source>
</evidence>
<dbReference type="Proteomes" id="UP000007494">
    <property type="component" value="Chromosome VI"/>
</dbReference>
<feature type="compositionally biased region" description="Polar residues" evidence="1">
    <location>
        <begin position="206"/>
        <end position="224"/>
    </location>
</feature>
<feature type="region of interest" description="Disordered" evidence="1">
    <location>
        <begin position="515"/>
        <end position="534"/>
    </location>
</feature>
<dbReference type="RefSeq" id="XP_003881953.1">
    <property type="nucleotide sequence ID" value="XM_003881904.1"/>
</dbReference>
<organism evidence="2 4">
    <name type="scientific">Neospora caninum (strain Liverpool)</name>
    <dbReference type="NCBI Taxonomy" id="572307"/>
    <lineage>
        <taxon>Eukaryota</taxon>
        <taxon>Sar</taxon>
        <taxon>Alveolata</taxon>
        <taxon>Apicomplexa</taxon>
        <taxon>Conoidasida</taxon>
        <taxon>Coccidia</taxon>
        <taxon>Eucoccidiorida</taxon>
        <taxon>Eimeriorina</taxon>
        <taxon>Sarcocystidae</taxon>
        <taxon>Neospora</taxon>
    </lineage>
</organism>
<feature type="compositionally biased region" description="Low complexity" evidence="1">
    <location>
        <begin position="44"/>
        <end position="55"/>
    </location>
</feature>
<reference evidence="2" key="2">
    <citation type="submission" date="2011-03" db="EMBL/GenBank/DDBJ databases">
        <title>Comparative genomics and transcriptomics of Neospora caninum and Toxoplasma gondii.</title>
        <authorList>
            <person name="Reid A.J."/>
            <person name="Sohal A."/>
            <person name="Harris D."/>
            <person name="Quail M."/>
            <person name="Sanders M."/>
            <person name="Berriman M."/>
            <person name="Wastling J.M."/>
            <person name="Pain A."/>
        </authorList>
    </citation>
    <scope>NUCLEOTIDE SEQUENCE</scope>
    <source>
        <strain evidence="2">Liverpool</strain>
    </source>
</reference>
<keyword evidence="2" id="KW-0407">Ion channel</keyword>
<feature type="region of interest" description="Disordered" evidence="1">
    <location>
        <begin position="455"/>
        <end position="485"/>
    </location>
</feature>
<dbReference type="VEuPathDB" id="ToxoDB:NCLIV_0171"/>
<dbReference type="OrthoDB" id="10417712at2759"/>
<keyword evidence="4" id="KW-1185">Reference proteome</keyword>
<evidence type="ECO:0000256" key="1">
    <source>
        <dbReference type="SAM" id="MobiDB-lite"/>
    </source>
</evidence>
<name>F0VDX7_NEOCL</name>
<feature type="compositionally biased region" description="Low complexity" evidence="1">
    <location>
        <begin position="735"/>
        <end position="755"/>
    </location>
</feature>
<gene>
    <name evidence="3" type="ORF">BN1204_017120</name>
    <name evidence="2" type="ORF">NCLIV_0171</name>
</gene>
<feature type="compositionally biased region" description="Basic and acidic residues" evidence="1">
    <location>
        <begin position="336"/>
        <end position="367"/>
    </location>
</feature>
<feature type="compositionally biased region" description="Basic and acidic residues" evidence="1">
    <location>
        <begin position="904"/>
        <end position="914"/>
    </location>
</feature>
<feature type="region of interest" description="Disordered" evidence="1">
    <location>
        <begin position="808"/>
        <end position="955"/>
    </location>
</feature>
<dbReference type="GO" id="GO:0034220">
    <property type="term" value="P:monoatomic ion transmembrane transport"/>
    <property type="evidence" value="ECO:0007669"/>
    <property type="project" value="UniProtKB-KW"/>
</dbReference>
<reference evidence="2" key="1">
    <citation type="submission" date="2011-02" db="EMBL/GenBank/DDBJ databases">
        <authorList>
            <person name="Aslett M."/>
        </authorList>
    </citation>
    <scope>NUCLEOTIDE SEQUENCE</scope>
    <source>
        <strain evidence="2">Liverpool</strain>
    </source>
</reference>
<sequence length="983" mass="106391">MTPQASPKEAKTPPSQTCSGDAASRAAPVTPLELLCPRYPFPLLRARPSSASSRSMCAPAQRREREVHPESVQDGLSADSAAAAHTRMRRDRHADRPSAGEGKSDYGELRQRGSASCSGSRIHRLQTLLRLAVIARCMHAANAARAEAAGGKAKKGKSGATGKESATCLAGTLSSESATGEREELASPSSLSSPSGESAKPAGPHSASSPSRQKSGTHPLSSRPTRARTPLPPGRSVTSLATHQTLREEKESSPGDLSASRDACTLGEERRGDKSEPEAALDARKNPVRRDLERMPLHLLHPKHRPLALLFRASRTPWAALLRPVDFPQGFPGEGRAPRASKDPKEKNSQAKDQGDTARANGERDAEAETVSFPGVSRKAETCPLGDDEDEQIGGKSGHTAAVSLPGSQSGNVSNLDRALEDVLSEERIFPRVSEYLCRYFQSYADRRTLMLGLASSSPSTPASSPSLSVCPDPPSPSSPLKQPVGERPAFVSLTARRNLAEILGFQSLRFSAQRQDTRVRRAGSRGTTEFQIHSSPCPVSDACSCSSCPGSASRCPSRCAPPPSVSRSPASRRTGDSYQPEDERLHFSFDQAVQAAPFPRSPLSPSVSSLLQKLRGRVGRGPESRALTPQSLLAILERRARAEAWRRIAGEYVRGRRCEEEKQKRQRQRVEEPERTPVANAAVEAGPSAKKRNFGSIAVRARRESSTWGRPDLSGEESPCSLCPCAFDPSSAASCSGSVSSSPTPFSHSSASCSGPRRLCSSSGHSPPATERRAQATCLREPLAVACVVLERLREEYWAEVEKAAAGGHDPLPAFDSEPKEPRAERHAWEEREQARETRRRWQLLGLRRGTDPREEDVPSRSDSGEETNASRESAGEKVMRQDTKHADRIDRECAGKPQAAIDTRKTPAKEVPEAEGAALAKRNSDAAKTDVDSGFVVERSEESRARTQRDSARDKNVCLDAQVDFLLQMYLHTDQILRQNE</sequence>
<dbReference type="GeneID" id="13444630"/>
<reference evidence="3" key="4">
    <citation type="journal article" date="2015" name="PLoS ONE">
        <title>Comprehensive Evaluation of Toxoplasma gondii VEG and Neospora caninum LIV Genomes with Tachyzoite Stage Transcriptome and Proteome Defines Novel Transcript Features.</title>
        <authorList>
            <person name="Ramaprasad A."/>
            <person name="Mourier T."/>
            <person name="Naeem R."/>
            <person name="Malas T.B."/>
            <person name="Moussa E."/>
            <person name="Panigrahi A."/>
            <person name="Vermont S.J."/>
            <person name="Otto T.D."/>
            <person name="Wastling J."/>
            <person name="Pain A."/>
        </authorList>
    </citation>
    <scope>NUCLEOTIDE SEQUENCE</scope>
    <source>
        <strain evidence="3">Liverpool</strain>
    </source>
</reference>
<keyword evidence="2" id="KW-0813">Transport</keyword>
<accession>F0VDX7</accession>
<evidence type="ECO:0000313" key="2">
    <source>
        <dbReference type="EMBL" id="CBZ51920.1"/>
    </source>
</evidence>
<keyword evidence="2" id="KW-0406">Ion transport</keyword>
<dbReference type="InParanoid" id="F0VDX7"/>
<feature type="region of interest" description="Disordered" evidence="1">
    <location>
        <begin position="553"/>
        <end position="581"/>
    </location>
</feature>